<evidence type="ECO:0000256" key="12">
    <source>
        <dbReference type="ARBA" id="ARBA00023180"/>
    </source>
</evidence>
<keyword evidence="12" id="KW-0325">Glycoprotein</keyword>
<dbReference type="GO" id="GO:0005886">
    <property type="term" value="C:plasma membrane"/>
    <property type="evidence" value="ECO:0007669"/>
    <property type="project" value="UniProtKB-SubCell"/>
</dbReference>
<gene>
    <name evidence="15" type="ORF">LIER_03779</name>
</gene>
<evidence type="ECO:0000256" key="2">
    <source>
        <dbReference type="ARBA" id="ARBA00004236"/>
    </source>
</evidence>
<feature type="transmembrane region" description="Helical" evidence="13">
    <location>
        <begin position="726"/>
        <end position="746"/>
    </location>
</feature>
<dbReference type="PRINTS" id="PR00019">
    <property type="entry name" value="LEURICHRPT"/>
</dbReference>
<keyword evidence="5" id="KW-0433">Leucine-rich repeat</keyword>
<comment type="similarity">
    <text evidence="3">Belongs to the RLP family.</text>
</comment>
<dbReference type="AlphaFoldDB" id="A0AAV3NUD3"/>
<evidence type="ECO:0000313" key="16">
    <source>
        <dbReference type="Proteomes" id="UP001454036"/>
    </source>
</evidence>
<evidence type="ECO:0000256" key="6">
    <source>
        <dbReference type="ARBA" id="ARBA00022692"/>
    </source>
</evidence>
<evidence type="ECO:0000256" key="10">
    <source>
        <dbReference type="ARBA" id="ARBA00023136"/>
    </source>
</evidence>
<evidence type="ECO:0000256" key="3">
    <source>
        <dbReference type="ARBA" id="ARBA00009592"/>
    </source>
</evidence>
<evidence type="ECO:0000256" key="13">
    <source>
        <dbReference type="SAM" id="Phobius"/>
    </source>
</evidence>
<dbReference type="InterPro" id="IPR032675">
    <property type="entry name" value="LRR_dom_sf"/>
</dbReference>
<evidence type="ECO:0000256" key="1">
    <source>
        <dbReference type="ARBA" id="ARBA00004167"/>
    </source>
</evidence>
<name>A0AAV3NUD3_LITER</name>
<dbReference type="EMBL" id="BAABME010000465">
    <property type="protein sequence ID" value="GAA0143002.1"/>
    <property type="molecule type" value="Genomic_DNA"/>
</dbReference>
<protein>
    <submittedName>
        <fullName evidence="15">Transmembrane signal receptor</fullName>
    </submittedName>
</protein>
<keyword evidence="4" id="KW-1003">Cell membrane</keyword>
<dbReference type="FunFam" id="3.80.10.10:FF:000041">
    <property type="entry name" value="LRR receptor-like serine/threonine-protein kinase ERECTA"/>
    <property type="match status" value="1"/>
</dbReference>
<dbReference type="Gene3D" id="3.80.10.10">
    <property type="entry name" value="Ribonuclease Inhibitor"/>
    <property type="match status" value="4"/>
</dbReference>
<keyword evidence="9 13" id="KW-1133">Transmembrane helix</keyword>
<organism evidence="15 16">
    <name type="scientific">Lithospermum erythrorhizon</name>
    <name type="common">Purple gromwell</name>
    <name type="synonym">Lithospermum officinale var. erythrorhizon</name>
    <dbReference type="NCBI Taxonomy" id="34254"/>
    <lineage>
        <taxon>Eukaryota</taxon>
        <taxon>Viridiplantae</taxon>
        <taxon>Streptophyta</taxon>
        <taxon>Embryophyta</taxon>
        <taxon>Tracheophyta</taxon>
        <taxon>Spermatophyta</taxon>
        <taxon>Magnoliopsida</taxon>
        <taxon>eudicotyledons</taxon>
        <taxon>Gunneridae</taxon>
        <taxon>Pentapetalae</taxon>
        <taxon>asterids</taxon>
        <taxon>lamiids</taxon>
        <taxon>Boraginales</taxon>
        <taxon>Boraginaceae</taxon>
        <taxon>Boraginoideae</taxon>
        <taxon>Lithospermeae</taxon>
        <taxon>Lithospermum</taxon>
    </lineage>
</organism>
<evidence type="ECO:0000256" key="9">
    <source>
        <dbReference type="ARBA" id="ARBA00022989"/>
    </source>
</evidence>
<evidence type="ECO:0000256" key="8">
    <source>
        <dbReference type="ARBA" id="ARBA00022737"/>
    </source>
</evidence>
<dbReference type="FunFam" id="3.80.10.10:FF:000213">
    <property type="entry name" value="Tyrosine-sulfated glycopeptide receptor 1"/>
    <property type="match status" value="1"/>
</dbReference>
<keyword evidence="7" id="KW-0732">Signal</keyword>
<evidence type="ECO:0000259" key="14">
    <source>
        <dbReference type="Pfam" id="PF08263"/>
    </source>
</evidence>
<dbReference type="SUPFAM" id="SSF52058">
    <property type="entry name" value="L domain-like"/>
    <property type="match status" value="3"/>
</dbReference>
<comment type="caution">
    <text evidence="15">The sequence shown here is derived from an EMBL/GenBank/DDBJ whole genome shotgun (WGS) entry which is preliminary data.</text>
</comment>
<dbReference type="GO" id="GO:0006952">
    <property type="term" value="P:defense response"/>
    <property type="evidence" value="ECO:0007669"/>
    <property type="project" value="UniProtKB-ARBA"/>
</dbReference>
<proteinExistence type="inferred from homology"/>
<evidence type="ECO:0000256" key="5">
    <source>
        <dbReference type="ARBA" id="ARBA00022614"/>
    </source>
</evidence>
<keyword evidence="6 13" id="KW-0812">Transmembrane</keyword>
<dbReference type="Pfam" id="PF08263">
    <property type="entry name" value="LRRNT_2"/>
    <property type="match status" value="1"/>
</dbReference>
<keyword evidence="10 13" id="KW-0472">Membrane</keyword>
<evidence type="ECO:0000256" key="11">
    <source>
        <dbReference type="ARBA" id="ARBA00023170"/>
    </source>
</evidence>
<dbReference type="FunFam" id="3.80.10.10:FF:000129">
    <property type="entry name" value="Leucine-rich repeat receptor-like kinase"/>
    <property type="match status" value="1"/>
</dbReference>
<dbReference type="InterPro" id="IPR003591">
    <property type="entry name" value="Leu-rich_rpt_typical-subtyp"/>
</dbReference>
<dbReference type="SMART" id="SM00369">
    <property type="entry name" value="LRR_TYP"/>
    <property type="match status" value="5"/>
</dbReference>
<dbReference type="InterPro" id="IPR013210">
    <property type="entry name" value="LRR_N_plant-typ"/>
</dbReference>
<feature type="domain" description="Leucine-rich repeat-containing N-terminal plant-type" evidence="14">
    <location>
        <begin position="65"/>
        <end position="100"/>
    </location>
</feature>
<sequence>MGMYKSIKGVEIYGKNQTFFRGKNMMVELFTSRKSLSVGSFCSVFTLRCLFLIVLLLPTCFACNQEDYNALLSFRQQNRPSTPLKWTSLNCCQWEGVSCDGNDRVKSLWLPTRGLSGTISPSITNLTHLSHLNLSHNHLSDSLPDAFFKSLRYLQVLDLSYNSLLGNALEQIQPSDNSLPVTIQILDLSSNHFNGSIDPSLFHQASNLMFLNVSTNSFSGPIPTSICRNSGLLKVLDFSMNHFNDQLSHGLVSCSNLEIFRAGSNSLSGLIPYDIFSVESLKEISLPSNQLSGSINHINLLHLSNLSIFEVQFNNLSGELPNDIGYLSNLENLVFHTNNFTGPIPSSLMKCKNLKVMLLRNNKLNGDISALDFSKLQKLESIDLGYNNFSGSFPASLCLCRSLTAVRFAYNNLRGELPDCISGIQKLEHISLSNTFLVNATGALRILMACKNLTVIFMSRTFENEKLPDDYSMGDIDGFQKLEILTLGGGKFTGEVPNWISKLKKLKLINLSFNKVSGPVPSWIGGLSDLAVINFTGNQLSGQIPKELGNITALSADTDTTDFGYLALPFFFTAGEYNRLFNLPRGLKLGGNNLTGNIPEELGRLKQLQILDLNNNSLSGRIPKELCDLVNLEDLNLSNNQLTGEIPDSLSRLSFLSSFSVANNHLEGEIPHGGQLETFSASSFEGNPKLCGNILQRRCTLTAPRTEDNAAEEEEGYSPWIERPLWIGYLVGFAMVCITLVFHSSWRNAYFDFLNRLAGKIIKSSSSEQNDQIEQQQQQQQQQHYVSSISIY</sequence>
<reference evidence="15 16" key="1">
    <citation type="submission" date="2024-01" db="EMBL/GenBank/DDBJ databases">
        <title>The complete chloroplast genome sequence of Lithospermum erythrorhizon: insights into the phylogenetic relationship among Boraginaceae species and the maternal lineages of purple gromwells.</title>
        <authorList>
            <person name="Okada T."/>
            <person name="Watanabe K."/>
        </authorList>
    </citation>
    <scope>NUCLEOTIDE SEQUENCE [LARGE SCALE GENOMIC DNA]</scope>
</reference>
<evidence type="ECO:0000256" key="7">
    <source>
        <dbReference type="ARBA" id="ARBA00022729"/>
    </source>
</evidence>
<keyword evidence="16" id="KW-1185">Reference proteome</keyword>
<keyword evidence="11 15" id="KW-0675">Receptor</keyword>
<dbReference type="Proteomes" id="UP001454036">
    <property type="component" value="Unassembled WGS sequence"/>
</dbReference>
<dbReference type="PANTHER" id="PTHR48065:SF51">
    <property type="entry name" value="TYROSINE-SULFATED GLYCOPEPTIDE RECEPTOR 1-LIKE"/>
    <property type="match status" value="1"/>
</dbReference>
<dbReference type="PROSITE" id="PS51450">
    <property type="entry name" value="LRR"/>
    <property type="match status" value="2"/>
</dbReference>
<keyword evidence="8" id="KW-0677">Repeat</keyword>
<accession>A0AAV3NUD3</accession>
<evidence type="ECO:0000313" key="15">
    <source>
        <dbReference type="EMBL" id="GAA0143002.1"/>
    </source>
</evidence>
<dbReference type="GO" id="GO:0051707">
    <property type="term" value="P:response to other organism"/>
    <property type="evidence" value="ECO:0007669"/>
    <property type="project" value="UniProtKB-ARBA"/>
</dbReference>
<dbReference type="Pfam" id="PF00560">
    <property type="entry name" value="LRR_1"/>
    <property type="match status" value="7"/>
</dbReference>
<evidence type="ECO:0000256" key="4">
    <source>
        <dbReference type="ARBA" id="ARBA00022475"/>
    </source>
</evidence>
<dbReference type="PANTHER" id="PTHR48065">
    <property type="entry name" value="OS10G0469600 PROTEIN"/>
    <property type="match status" value="1"/>
</dbReference>
<comment type="subcellular location">
    <subcellularLocation>
        <location evidence="2">Cell membrane</location>
    </subcellularLocation>
    <subcellularLocation>
        <location evidence="1">Membrane</location>
        <topology evidence="1">Single-pass membrane protein</topology>
    </subcellularLocation>
</comment>
<dbReference type="InterPro" id="IPR001611">
    <property type="entry name" value="Leu-rich_rpt"/>
</dbReference>